<evidence type="ECO:0000313" key="2">
    <source>
        <dbReference type="Proteomes" id="UP000612362"/>
    </source>
</evidence>
<dbReference type="PANTHER" id="PTHR35841:SF1">
    <property type="entry name" value="PHOSPHONATES-BINDING PERIPLASMIC PROTEIN"/>
    <property type="match status" value="1"/>
</dbReference>
<reference evidence="1" key="1">
    <citation type="submission" date="2020-10" db="EMBL/GenBank/DDBJ databases">
        <title>Taxonomic study of unclassified bacteria belonging to the class Ktedonobacteria.</title>
        <authorList>
            <person name="Yabe S."/>
            <person name="Wang C.M."/>
            <person name="Zheng Y."/>
            <person name="Sakai Y."/>
            <person name="Cavaletti L."/>
            <person name="Monciardini P."/>
            <person name="Donadio S."/>
        </authorList>
    </citation>
    <scope>NUCLEOTIDE SEQUENCE</scope>
    <source>
        <strain evidence="1">SOSP1-1</strain>
    </source>
</reference>
<dbReference type="AlphaFoldDB" id="A0A8J3I4K0"/>
<comment type="caution">
    <text evidence="1">The sequence shown here is derived from an EMBL/GenBank/DDBJ whole genome shotgun (WGS) entry which is preliminary data.</text>
</comment>
<gene>
    <name evidence="1" type="ORF">KSX_75120</name>
</gene>
<name>A0A8J3I4K0_9CHLR</name>
<protein>
    <submittedName>
        <fullName evidence="1">Uncharacterized protein</fullName>
    </submittedName>
</protein>
<organism evidence="1 2">
    <name type="scientific">Ktedonospora formicarum</name>
    <dbReference type="NCBI Taxonomy" id="2778364"/>
    <lineage>
        <taxon>Bacteria</taxon>
        <taxon>Bacillati</taxon>
        <taxon>Chloroflexota</taxon>
        <taxon>Ktedonobacteria</taxon>
        <taxon>Ktedonobacterales</taxon>
        <taxon>Ktedonobacteraceae</taxon>
        <taxon>Ktedonospora</taxon>
    </lineage>
</organism>
<accession>A0A8J3I4K0</accession>
<keyword evidence="2" id="KW-1185">Reference proteome</keyword>
<evidence type="ECO:0000313" key="1">
    <source>
        <dbReference type="EMBL" id="GHO49349.1"/>
    </source>
</evidence>
<dbReference type="PANTHER" id="PTHR35841">
    <property type="entry name" value="PHOSPHONATES-BINDING PERIPLASMIC PROTEIN"/>
    <property type="match status" value="1"/>
</dbReference>
<sequence length="280" mass="31629">MSMQSPTLIFETFLDPSYFKPYQYIVEYIERSVRVPTLLLNGEALEDFSAGSADIGVVSAPHFLQLLSQPSRPVEAIAAPLFLGARELDLSFFDIIVHHDSPYHCVEELYRCIWACHARAMRSANRPLKRNDIPMISIREIKETTTQAQALRLILKREVDATSIDSLLFNLVIHNSPNIAARVRSLGCYSLSTSPIVVVASHVSEQLKTQVQEALLCAHHHAHLSPHLQDAQVERFLPLTNIYNRREHRWVCQATHKQRAIADGRPTLMKRVTTYGVGGL</sequence>
<proteinExistence type="predicted"/>
<dbReference type="Proteomes" id="UP000612362">
    <property type="component" value="Unassembled WGS sequence"/>
</dbReference>
<dbReference type="EMBL" id="BNJF01000005">
    <property type="protein sequence ID" value="GHO49349.1"/>
    <property type="molecule type" value="Genomic_DNA"/>
</dbReference>
<dbReference type="Pfam" id="PF12974">
    <property type="entry name" value="Phosphonate-bd"/>
    <property type="match status" value="1"/>
</dbReference>